<dbReference type="PANTHER" id="PTHR46135">
    <property type="entry name" value="NME/NM23 FAMILY MEMBER 8"/>
    <property type="match status" value="1"/>
</dbReference>
<accession>C1MTB4</accession>
<proteinExistence type="predicted"/>
<dbReference type="SUPFAM" id="SSF52833">
    <property type="entry name" value="Thioredoxin-like"/>
    <property type="match status" value="1"/>
</dbReference>
<keyword evidence="2" id="KW-0966">Cell projection</keyword>
<dbReference type="Proteomes" id="UP000001876">
    <property type="component" value="Unassembled WGS sequence"/>
</dbReference>
<gene>
    <name evidence="2" type="primary">ODA-LC3</name>
    <name evidence="2" type="ORF">MICPUCDRAFT_33499</name>
</gene>
<evidence type="ECO:0000259" key="1">
    <source>
        <dbReference type="Pfam" id="PF00085"/>
    </source>
</evidence>
<keyword evidence="2" id="KW-0969">Cilium</keyword>
<dbReference type="PANTHER" id="PTHR46135:SF3">
    <property type="entry name" value="NME_NM23 FAMILY MEMBER 8"/>
    <property type="match status" value="1"/>
</dbReference>
<name>C1MTB4_MICPC</name>
<dbReference type="STRING" id="564608.C1MTB4"/>
<dbReference type="EMBL" id="GG663739">
    <property type="protein sequence ID" value="EEH56913.1"/>
    <property type="molecule type" value="Genomic_DNA"/>
</dbReference>
<keyword evidence="2" id="KW-0282">Flagellum</keyword>
<dbReference type="Gene3D" id="3.40.30.10">
    <property type="entry name" value="Glutaredoxin"/>
    <property type="match status" value="1"/>
</dbReference>
<organism evidence="3">
    <name type="scientific">Micromonas pusilla (strain CCMP1545)</name>
    <name type="common">Picoplanktonic green alga</name>
    <dbReference type="NCBI Taxonomy" id="564608"/>
    <lineage>
        <taxon>Eukaryota</taxon>
        <taxon>Viridiplantae</taxon>
        <taxon>Chlorophyta</taxon>
        <taxon>Mamiellophyceae</taxon>
        <taxon>Mamiellales</taxon>
        <taxon>Mamiellaceae</taxon>
        <taxon>Micromonas</taxon>
    </lineage>
</organism>
<feature type="domain" description="Thioredoxin" evidence="1">
    <location>
        <begin position="35"/>
        <end position="120"/>
    </location>
</feature>
<evidence type="ECO:0000313" key="3">
    <source>
        <dbReference type="Proteomes" id="UP000001876"/>
    </source>
</evidence>
<dbReference type="InterPro" id="IPR036249">
    <property type="entry name" value="Thioredoxin-like_sf"/>
</dbReference>
<dbReference type="InterPro" id="IPR013766">
    <property type="entry name" value="Thioredoxin_domain"/>
</dbReference>
<keyword evidence="3" id="KW-1185">Reference proteome</keyword>
<dbReference type="OrthoDB" id="10263751at2759"/>
<reference evidence="2 3" key="1">
    <citation type="journal article" date="2009" name="Science">
        <title>Green evolution and dynamic adaptations revealed by genomes of the marine picoeukaryotes Micromonas.</title>
        <authorList>
            <person name="Worden A.Z."/>
            <person name="Lee J.H."/>
            <person name="Mock T."/>
            <person name="Rouze P."/>
            <person name="Simmons M.P."/>
            <person name="Aerts A.L."/>
            <person name="Allen A.E."/>
            <person name="Cuvelier M.L."/>
            <person name="Derelle E."/>
            <person name="Everett M.V."/>
            <person name="Foulon E."/>
            <person name="Grimwood J."/>
            <person name="Gundlach H."/>
            <person name="Henrissat B."/>
            <person name="Napoli C."/>
            <person name="McDonald S.M."/>
            <person name="Parker M.S."/>
            <person name="Rombauts S."/>
            <person name="Salamov A."/>
            <person name="Von Dassow P."/>
            <person name="Badger J.H."/>
            <person name="Coutinho P.M."/>
            <person name="Demir E."/>
            <person name="Dubchak I."/>
            <person name="Gentemann C."/>
            <person name="Eikrem W."/>
            <person name="Gready J.E."/>
            <person name="John U."/>
            <person name="Lanier W."/>
            <person name="Lindquist E.A."/>
            <person name="Lucas S."/>
            <person name="Mayer K.F."/>
            <person name="Moreau H."/>
            <person name="Not F."/>
            <person name="Otillar R."/>
            <person name="Panaud O."/>
            <person name="Pangilinan J."/>
            <person name="Paulsen I."/>
            <person name="Piegu B."/>
            <person name="Poliakov A."/>
            <person name="Robbens S."/>
            <person name="Schmutz J."/>
            <person name="Toulza E."/>
            <person name="Wyss T."/>
            <person name="Zelensky A."/>
            <person name="Zhou K."/>
            <person name="Armbrust E.V."/>
            <person name="Bhattacharya D."/>
            <person name="Goodenough U.W."/>
            <person name="Van de Peer Y."/>
            <person name="Grigoriev I.V."/>
        </authorList>
    </citation>
    <scope>NUCLEOTIDE SEQUENCE [LARGE SCALE GENOMIC DNA]</scope>
    <source>
        <strain evidence="2 3">CCMP1545</strain>
    </source>
</reference>
<dbReference type="AlphaFoldDB" id="C1MTB4"/>
<dbReference type="OMA" id="HCKAESH"/>
<dbReference type="KEGG" id="mpp:MICPUCDRAFT_33499"/>
<evidence type="ECO:0000313" key="2">
    <source>
        <dbReference type="EMBL" id="EEH56913.1"/>
    </source>
</evidence>
<dbReference type="InterPro" id="IPR051766">
    <property type="entry name" value="TXND_domain-containing"/>
</dbReference>
<sequence length="163" mass="18298">MAAAVADDCYNELTMSINVSDGEEGQQLLKDLLCERGLKVIEVYAEWAGRCNSVIPLLKRLKLEKDYTQDCMVVLHCKAESHELLEEYRGRSMPHFIFYRNGAKKAVVEGANMPAIEKHVQAHTPNAPDADDLEENPMLIKRKEEKAAEAQRLQDELNAAAGK</sequence>
<dbReference type="GeneID" id="9683897"/>
<protein>
    <submittedName>
        <fullName evidence="2">Flagellar outer dynein arm light chain 3</fullName>
    </submittedName>
</protein>
<dbReference type="RefSeq" id="XP_003058458.1">
    <property type="nucleotide sequence ID" value="XM_003058412.1"/>
</dbReference>
<dbReference type="Pfam" id="PF00085">
    <property type="entry name" value="Thioredoxin"/>
    <property type="match status" value="1"/>
</dbReference>